<name>A0A0C9WDW5_9AGAM</name>
<dbReference type="HOGENOM" id="CLU_084280_4_1_1"/>
<gene>
    <name evidence="2" type="ORF">HYDPIDRAFT_92440</name>
</gene>
<accession>A0A0C9WDW5</accession>
<sequence>MRLTFSTSHYRNADLCDEQGRRVYTIHTPSLFSGKTTITKHSGGFFGRAGSSEVIAVIEWHRLRGTKIHFRGQVNKANDILTRGRWSTSDRHFIGPDGRPYKWKLRSNTLNCVNSRTELAKFHKRNFGLMSRSHAPYLDISPSVTHMLDYIVTTFVYVEKLSQDKRNEAAASAAGA</sequence>
<evidence type="ECO:0000313" key="3">
    <source>
        <dbReference type="Proteomes" id="UP000053820"/>
    </source>
</evidence>
<protein>
    <submittedName>
        <fullName evidence="2">Unplaced genomic scaffold scaffold_17, whole genome shotgun sequence</fullName>
    </submittedName>
</protein>
<dbReference type="Pfam" id="PF20236">
    <property type="entry name" value="DUF6593"/>
    <property type="match status" value="1"/>
</dbReference>
<dbReference type="Proteomes" id="UP000053820">
    <property type="component" value="Unassembled WGS sequence"/>
</dbReference>
<keyword evidence="3" id="KW-1185">Reference proteome</keyword>
<evidence type="ECO:0000313" key="2">
    <source>
        <dbReference type="EMBL" id="KIJ63411.1"/>
    </source>
</evidence>
<dbReference type="AlphaFoldDB" id="A0A0C9WDW5"/>
<evidence type="ECO:0000259" key="1">
    <source>
        <dbReference type="Pfam" id="PF20236"/>
    </source>
</evidence>
<dbReference type="InterPro" id="IPR046528">
    <property type="entry name" value="DUF6593"/>
</dbReference>
<organism evidence="2 3">
    <name type="scientific">Hydnomerulius pinastri MD-312</name>
    <dbReference type="NCBI Taxonomy" id="994086"/>
    <lineage>
        <taxon>Eukaryota</taxon>
        <taxon>Fungi</taxon>
        <taxon>Dikarya</taxon>
        <taxon>Basidiomycota</taxon>
        <taxon>Agaricomycotina</taxon>
        <taxon>Agaricomycetes</taxon>
        <taxon>Agaricomycetidae</taxon>
        <taxon>Boletales</taxon>
        <taxon>Boletales incertae sedis</taxon>
        <taxon>Leucogyrophana</taxon>
    </lineage>
</organism>
<feature type="domain" description="DUF6593" evidence="1">
    <location>
        <begin position="10"/>
        <end position="162"/>
    </location>
</feature>
<proteinExistence type="predicted"/>
<dbReference type="EMBL" id="KN839851">
    <property type="protein sequence ID" value="KIJ63411.1"/>
    <property type="molecule type" value="Genomic_DNA"/>
</dbReference>
<dbReference type="OrthoDB" id="3360976at2759"/>
<reference evidence="2 3" key="1">
    <citation type="submission" date="2014-04" db="EMBL/GenBank/DDBJ databases">
        <title>Evolutionary Origins and Diversification of the Mycorrhizal Mutualists.</title>
        <authorList>
            <consortium name="DOE Joint Genome Institute"/>
            <consortium name="Mycorrhizal Genomics Consortium"/>
            <person name="Kohler A."/>
            <person name="Kuo A."/>
            <person name="Nagy L.G."/>
            <person name="Floudas D."/>
            <person name="Copeland A."/>
            <person name="Barry K.W."/>
            <person name="Cichocki N."/>
            <person name="Veneault-Fourrey C."/>
            <person name="LaButti K."/>
            <person name="Lindquist E.A."/>
            <person name="Lipzen A."/>
            <person name="Lundell T."/>
            <person name="Morin E."/>
            <person name="Murat C."/>
            <person name="Riley R."/>
            <person name="Ohm R."/>
            <person name="Sun H."/>
            <person name="Tunlid A."/>
            <person name="Henrissat B."/>
            <person name="Grigoriev I.V."/>
            <person name="Hibbett D.S."/>
            <person name="Martin F."/>
        </authorList>
    </citation>
    <scope>NUCLEOTIDE SEQUENCE [LARGE SCALE GENOMIC DNA]</scope>
    <source>
        <strain evidence="2 3">MD-312</strain>
    </source>
</reference>